<keyword evidence="1" id="KW-0812">Transmembrane</keyword>
<accession>A0A3D9DRI0</accession>
<name>A0A3D9DRI0_9GAMM</name>
<evidence type="ECO:0000256" key="1">
    <source>
        <dbReference type="SAM" id="Phobius"/>
    </source>
</evidence>
<gene>
    <name evidence="2" type="ORF">C8D72_3466</name>
</gene>
<dbReference type="AlphaFoldDB" id="A0A3D9DRI0"/>
<evidence type="ECO:0000313" key="3">
    <source>
        <dbReference type="Proteomes" id="UP000256334"/>
    </source>
</evidence>
<protein>
    <submittedName>
        <fullName evidence="2">Uncharacterized protein</fullName>
    </submittedName>
</protein>
<organism evidence="2 3">
    <name type="scientific">Kushneria indalinina DSM 14324</name>
    <dbReference type="NCBI Taxonomy" id="1122140"/>
    <lineage>
        <taxon>Bacteria</taxon>
        <taxon>Pseudomonadati</taxon>
        <taxon>Pseudomonadota</taxon>
        <taxon>Gammaproteobacteria</taxon>
        <taxon>Oceanospirillales</taxon>
        <taxon>Halomonadaceae</taxon>
        <taxon>Kushneria</taxon>
    </lineage>
</organism>
<dbReference type="Proteomes" id="UP000256334">
    <property type="component" value="Unassembled WGS sequence"/>
</dbReference>
<dbReference type="EMBL" id="QRDJ01000013">
    <property type="protein sequence ID" value="REC93310.1"/>
    <property type="molecule type" value="Genomic_DNA"/>
</dbReference>
<sequence>MFYVAAGFFALMTYSCFANSNYVTGSFFAFALMSSVINFIRRRVGF</sequence>
<keyword evidence="1" id="KW-1133">Transmembrane helix</keyword>
<comment type="caution">
    <text evidence="2">The sequence shown here is derived from an EMBL/GenBank/DDBJ whole genome shotgun (WGS) entry which is preliminary data.</text>
</comment>
<reference evidence="2 3" key="1">
    <citation type="submission" date="2018-07" db="EMBL/GenBank/DDBJ databases">
        <title>Genomic Encyclopedia of Type Strains, Phase IV (KMG-IV): sequencing the most valuable type-strain genomes for metagenomic binning, comparative biology and taxonomic classification.</title>
        <authorList>
            <person name="Goeker M."/>
        </authorList>
    </citation>
    <scope>NUCLEOTIDE SEQUENCE [LARGE SCALE GENOMIC DNA]</scope>
    <source>
        <strain evidence="2 3">DSM 14324</strain>
    </source>
</reference>
<evidence type="ECO:0000313" key="2">
    <source>
        <dbReference type="EMBL" id="REC93310.1"/>
    </source>
</evidence>
<proteinExistence type="predicted"/>
<keyword evidence="1" id="KW-0472">Membrane</keyword>
<feature type="transmembrane region" description="Helical" evidence="1">
    <location>
        <begin position="20"/>
        <end position="40"/>
    </location>
</feature>
<keyword evidence="3" id="KW-1185">Reference proteome</keyword>